<feature type="signal peptide" evidence="2">
    <location>
        <begin position="1"/>
        <end position="25"/>
    </location>
</feature>
<organism evidence="3">
    <name type="scientific">Sporisorium scitamineum</name>
    <dbReference type="NCBI Taxonomy" id="49012"/>
    <lineage>
        <taxon>Eukaryota</taxon>
        <taxon>Fungi</taxon>
        <taxon>Dikarya</taxon>
        <taxon>Basidiomycota</taxon>
        <taxon>Ustilaginomycotina</taxon>
        <taxon>Ustilaginomycetes</taxon>
        <taxon>Ustilaginales</taxon>
        <taxon>Ustilaginaceae</taxon>
        <taxon>Sporisorium</taxon>
    </lineage>
</organism>
<dbReference type="EMBL" id="LK056662">
    <property type="protein sequence ID" value="CDU23431.1"/>
    <property type="molecule type" value="Genomic_DNA"/>
</dbReference>
<reference evidence="3" key="1">
    <citation type="submission" date="2014-06" db="EMBL/GenBank/DDBJ databases">
        <authorList>
            <person name="Ju J."/>
            <person name="Zhang J."/>
        </authorList>
    </citation>
    <scope>NUCLEOTIDE SEQUENCE</scope>
    <source>
        <strain evidence="3">SscI8</strain>
    </source>
</reference>
<gene>
    <name evidence="3" type="ORF">SPSC_02060</name>
</gene>
<sequence length="193" mass="21272">MVMFKLSLLISALLALGAVMPTVHAGNLVEIDTSDDPVTKRPKFAKIACVIKSTSCMSTNHYLSQDYGPQLKLTTCHHDSILKNWWNRITTGSGNGMFVNTFYVTACSYDDKTQKNDCSPKGLVSSAVRDMLDDVINTKSECNAYIDCNSVEEVDKKCFPKDGNASKEGEPAKDSKKEGEPAKDSKKDDDHHQ</sequence>
<evidence type="ECO:0008006" key="4">
    <source>
        <dbReference type="Google" id="ProtNLM"/>
    </source>
</evidence>
<protein>
    <recommendedName>
        <fullName evidence="4">Secreted protein</fullName>
    </recommendedName>
</protein>
<feature type="region of interest" description="Disordered" evidence="1">
    <location>
        <begin position="157"/>
        <end position="193"/>
    </location>
</feature>
<evidence type="ECO:0000256" key="2">
    <source>
        <dbReference type="SAM" id="SignalP"/>
    </source>
</evidence>
<keyword evidence="2" id="KW-0732">Signal</keyword>
<evidence type="ECO:0000313" key="3">
    <source>
        <dbReference type="EMBL" id="CDU23431.1"/>
    </source>
</evidence>
<dbReference type="AlphaFoldDB" id="A0A127ZBB4"/>
<feature type="chain" id="PRO_5007281236" description="Secreted protein" evidence="2">
    <location>
        <begin position="26"/>
        <end position="193"/>
    </location>
</feature>
<dbReference type="OrthoDB" id="2555525at2759"/>
<accession>A0A127ZBB4</accession>
<proteinExistence type="predicted"/>
<name>A0A127ZBB4_9BASI</name>
<evidence type="ECO:0000256" key="1">
    <source>
        <dbReference type="SAM" id="MobiDB-lite"/>
    </source>
</evidence>